<feature type="region of interest" description="Disordered" evidence="1">
    <location>
        <begin position="693"/>
        <end position="714"/>
    </location>
</feature>
<dbReference type="SUPFAM" id="SSF52047">
    <property type="entry name" value="RNI-like"/>
    <property type="match status" value="1"/>
</dbReference>
<protein>
    <submittedName>
        <fullName evidence="2">Uncharacterized protein</fullName>
    </submittedName>
</protein>
<evidence type="ECO:0000313" key="3">
    <source>
        <dbReference type="Proteomes" id="UP000193218"/>
    </source>
</evidence>
<dbReference type="InParanoid" id="A0A1Y1UMI9"/>
<feature type="region of interest" description="Disordered" evidence="1">
    <location>
        <begin position="97"/>
        <end position="122"/>
    </location>
</feature>
<dbReference type="Proteomes" id="UP000193218">
    <property type="component" value="Unassembled WGS sequence"/>
</dbReference>
<dbReference type="EMBL" id="NBSH01000003">
    <property type="protein sequence ID" value="ORX39202.1"/>
    <property type="molecule type" value="Genomic_DNA"/>
</dbReference>
<dbReference type="RefSeq" id="XP_021873065.1">
    <property type="nucleotide sequence ID" value="XM_022017965.1"/>
</dbReference>
<dbReference type="GeneID" id="33559774"/>
<dbReference type="InterPro" id="IPR032675">
    <property type="entry name" value="LRR_dom_sf"/>
</dbReference>
<feature type="compositionally biased region" description="Acidic residues" evidence="1">
    <location>
        <begin position="106"/>
        <end position="116"/>
    </location>
</feature>
<gene>
    <name evidence="2" type="ORF">BD324DRAFT_649291</name>
</gene>
<reference evidence="2 3" key="1">
    <citation type="submission" date="2017-03" db="EMBL/GenBank/DDBJ databases">
        <title>Widespread Adenine N6-methylation of Active Genes in Fungi.</title>
        <authorList>
            <consortium name="DOE Joint Genome Institute"/>
            <person name="Mondo S.J."/>
            <person name="Dannebaum R.O."/>
            <person name="Kuo R.C."/>
            <person name="Louie K.B."/>
            <person name="Bewick A.J."/>
            <person name="Labutti K."/>
            <person name="Haridas S."/>
            <person name="Kuo A."/>
            <person name="Salamov A."/>
            <person name="Ahrendt S.R."/>
            <person name="Lau R."/>
            <person name="Bowen B.P."/>
            <person name="Lipzen A."/>
            <person name="Sullivan W."/>
            <person name="Andreopoulos W.B."/>
            <person name="Clum A."/>
            <person name="Lindquist E."/>
            <person name="Daum C."/>
            <person name="Northen T.R."/>
            <person name="Ramamoorthy G."/>
            <person name="Schmitz R.J."/>
            <person name="Gryganskyi A."/>
            <person name="Culley D."/>
            <person name="Magnuson J."/>
            <person name="James T.Y."/>
            <person name="O'Malley M.A."/>
            <person name="Stajich J.E."/>
            <person name="Spatafora J.W."/>
            <person name="Visel A."/>
            <person name="Grigoriev I.V."/>
        </authorList>
    </citation>
    <scope>NUCLEOTIDE SEQUENCE [LARGE SCALE GENOMIC DNA]</scope>
    <source>
        <strain evidence="2 3">NRRL Y-17943</strain>
    </source>
</reference>
<proteinExistence type="predicted"/>
<name>A0A1Y1UMI9_9TREE</name>
<evidence type="ECO:0000313" key="2">
    <source>
        <dbReference type="EMBL" id="ORX39202.1"/>
    </source>
</evidence>
<accession>A0A1Y1UMI9</accession>
<feature type="region of interest" description="Disordered" evidence="1">
    <location>
        <begin position="1"/>
        <end position="22"/>
    </location>
</feature>
<dbReference type="Gene3D" id="3.80.10.10">
    <property type="entry name" value="Ribonuclease Inhibitor"/>
    <property type="match status" value="1"/>
</dbReference>
<dbReference type="OrthoDB" id="3215314at2759"/>
<dbReference type="AlphaFoldDB" id="A0A1Y1UMI9"/>
<sequence length="714" mass="79450">MDDWVKSSVGGEKTDQSFSGKPLNPSWVYQPLPLSQVSPDCSSLPGPPGHLRSLQSCCLSSISSNVHLFSPESFSTLPTTLKRKILHRVISDRGYDFRPTPRDTDTETDESIVEDDGPSHDARPDAATLWSYSVTVDPELHLPNAQIHNLSTDHILSTRIDNLLADISRAGHTQSHQHPLIEVPKMFRFLSRGHFSLLTTLHIDGVQAKMDDSTLQHLRWCPHLTLLWTKNCDISDYGLRLLASSLELSKETDRGPRRLRGWFMQGCRKVSDAALKTLARWPGLVVLDVRDTSCTSASRQIVNTQYRRFFPQHARDFQPCTPGLKAIFSSRSDPAQILDALCSTLVKPSVTDPSSCSRWWLGLHVVSSSQPLRPEWLPDPRVDEHVPTASSSQSRTYRGDGIGQIYGKHVYHVEDKAQTYRANLQTAMRLQYEDEGLSKREKPWWEVLAGAKRKSKWEQWDDKKKPQKLLKGFKMPKGGRAWDEASRVAIARGQIPGGLAANSDDKSRAFVTGNGSATWKRDHDPELIEGDEALMLVRMVDDSWESLEWTKARVSSVAGPSTPALRTKRMEADSSIVYTGSQVSSGPPSAQPLRTGFFAPSQSQSPRISCSQMPTQYSSAGAVNPFRKAPKDHPGIRPMTEARKFTDYTVQLMSSSDLSSDPIGPLSSSPPNIKLDPDDLSFGNAPVKRCFGGANSLDEPKKRRGMKMFSGRVV</sequence>
<evidence type="ECO:0000256" key="1">
    <source>
        <dbReference type="SAM" id="MobiDB-lite"/>
    </source>
</evidence>
<feature type="region of interest" description="Disordered" evidence="1">
    <location>
        <begin position="378"/>
        <end position="397"/>
    </location>
</feature>
<organism evidence="2 3">
    <name type="scientific">Kockovaella imperatae</name>
    <dbReference type="NCBI Taxonomy" id="4999"/>
    <lineage>
        <taxon>Eukaryota</taxon>
        <taxon>Fungi</taxon>
        <taxon>Dikarya</taxon>
        <taxon>Basidiomycota</taxon>
        <taxon>Agaricomycotina</taxon>
        <taxon>Tremellomycetes</taxon>
        <taxon>Tremellales</taxon>
        <taxon>Cuniculitremaceae</taxon>
        <taxon>Kockovaella</taxon>
    </lineage>
</organism>
<keyword evidence="3" id="KW-1185">Reference proteome</keyword>
<comment type="caution">
    <text evidence="2">The sequence shown here is derived from an EMBL/GenBank/DDBJ whole genome shotgun (WGS) entry which is preliminary data.</text>
</comment>